<feature type="transmembrane region" description="Helical" evidence="7">
    <location>
        <begin position="105"/>
        <end position="128"/>
    </location>
</feature>
<evidence type="ECO:0000256" key="6">
    <source>
        <dbReference type="SAM" id="MobiDB-lite"/>
    </source>
</evidence>
<dbReference type="NCBIfam" id="TIGR00765">
    <property type="entry name" value="yihY_not_rbn"/>
    <property type="match status" value="1"/>
</dbReference>
<dbReference type="RefSeq" id="WP_377486631.1">
    <property type="nucleotide sequence ID" value="NZ_JBHUOX010000012.1"/>
</dbReference>
<feature type="transmembrane region" description="Helical" evidence="7">
    <location>
        <begin position="256"/>
        <end position="278"/>
    </location>
</feature>
<evidence type="ECO:0000256" key="5">
    <source>
        <dbReference type="ARBA" id="ARBA00023136"/>
    </source>
</evidence>
<keyword evidence="2" id="KW-1003">Cell membrane</keyword>
<dbReference type="EMBL" id="JBHUOX010000012">
    <property type="protein sequence ID" value="MFD3001896.1"/>
    <property type="molecule type" value="Genomic_DNA"/>
</dbReference>
<proteinExistence type="predicted"/>
<feature type="transmembrane region" description="Helical" evidence="7">
    <location>
        <begin position="190"/>
        <end position="210"/>
    </location>
</feature>
<comment type="subcellular location">
    <subcellularLocation>
        <location evidence="1">Cell membrane</location>
        <topology evidence="1">Multi-pass membrane protein</topology>
    </subcellularLocation>
</comment>
<sequence>MKDTKGRKADKPREIPGKGWKQVMLRVKEQLSTDNMHIVAAGVAFYFFLALFPTLAAIISIYGLVTEPASVEQHMEQLTNVLPQETHEMLNERLRSISEGSSSTLGWGVALSILLSLWSANAGTKSLFEGVNIAYDEEEDRGFLKLNGITMLFTLGGIIVGTLGIGLVIAFPALVEHLGLPSVLQTVLSWGRWLLLAVIIMSGLALIYKIGPNRDKPKFRWVSWGAGIATVLWLIGSLLFSWYVTNFGNYNETYGSVAAVIILMLWFNLTSYIILLGAEINSELEHQTEKDTTVGEDQPMGARGAYHADHVADGPED</sequence>
<keyword evidence="5 7" id="KW-0472">Membrane</keyword>
<keyword evidence="3 7" id="KW-0812">Transmembrane</keyword>
<comment type="caution">
    <text evidence="8">The sequence shown here is derived from an EMBL/GenBank/DDBJ whole genome shotgun (WGS) entry which is preliminary data.</text>
</comment>
<dbReference type="InterPro" id="IPR017039">
    <property type="entry name" value="Virul_fac_BrkB"/>
</dbReference>
<dbReference type="Proteomes" id="UP001597641">
    <property type="component" value="Unassembled WGS sequence"/>
</dbReference>
<dbReference type="PANTHER" id="PTHR30213:SF0">
    <property type="entry name" value="UPF0761 MEMBRANE PROTEIN YIHY"/>
    <property type="match status" value="1"/>
</dbReference>
<evidence type="ECO:0000256" key="3">
    <source>
        <dbReference type="ARBA" id="ARBA00022692"/>
    </source>
</evidence>
<evidence type="ECO:0000313" key="8">
    <source>
        <dbReference type="EMBL" id="MFD3001896.1"/>
    </source>
</evidence>
<evidence type="ECO:0000256" key="4">
    <source>
        <dbReference type="ARBA" id="ARBA00022989"/>
    </source>
</evidence>
<feature type="transmembrane region" description="Helical" evidence="7">
    <location>
        <begin position="222"/>
        <end position="244"/>
    </location>
</feature>
<dbReference type="PIRSF" id="PIRSF035875">
    <property type="entry name" value="RNase_BN"/>
    <property type="match status" value="1"/>
</dbReference>
<feature type="region of interest" description="Disordered" evidence="6">
    <location>
        <begin position="287"/>
        <end position="317"/>
    </location>
</feature>
<evidence type="ECO:0000256" key="1">
    <source>
        <dbReference type="ARBA" id="ARBA00004651"/>
    </source>
</evidence>
<evidence type="ECO:0000256" key="7">
    <source>
        <dbReference type="SAM" id="Phobius"/>
    </source>
</evidence>
<name>A0ABW6BXK2_9BACT</name>
<keyword evidence="9" id="KW-1185">Reference proteome</keyword>
<gene>
    <name evidence="8" type="ORF">ACFS7Z_16100</name>
</gene>
<accession>A0ABW6BXK2</accession>
<feature type="compositionally biased region" description="Basic and acidic residues" evidence="6">
    <location>
        <begin position="306"/>
        <end position="317"/>
    </location>
</feature>
<keyword evidence="4 7" id="KW-1133">Transmembrane helix</keyword>
<feature type="transmembrane region" description="Helical" evidence="7">
    <location>
        <begin position="38"/>
        <end position="65"/>
    </location>
</feature>
<feature type="transmembrane region" description="Helical" evidence="7">
    <location>
        <begin position="149"/>
        <end position="170"/>
    </location>
</feature>
<reference evidence="9" key="1">
    <citation type="journal article" date="2019" name="Int. J. Syst. Evol. Microbiol.">
        <title>The Global Catalogue of Microorganisms (GCM) 10K type strain sequencing project: providing services to taxonomists for standard genome sequencing and annotation.</title>
        <authorList>
            <consortium name="The Broad Institute Genomics Platform"/>
            <consortium name="The Broad Institute Genome Sequencing Center for Infectious Disease"/>
            <person name="Wu L."/>
            <person name="Ma J."/>
        </authorList>
    </citation>
    <scope>NUCLEOTIDE SEQUENCE [LARGE SCALE GENOMIC DNA]</scope>
    <source>
        <strain evidence="9">KCTC 23984</strain>
    </source>
</reference>
<evidence type="ECO:0000256" key="2">
    <source>
        <dbReference type="ARBA" id="ARBA00022475"/>
    </source>
</evidence>
<protein>
    <submittedName>
        <fullName evidence="8">YihY/virulence factor BrkB family protein</fullName>
    </submittedName>
</protein>
<dbReference type="Pfam" id="PF03631">
    <property type="entry name" value="Virul_fac_BrkB"/>
    <property type="match status" value="1"/>
</dbReference>
<dbReference type="PANTHER" id="PTHR30213">
    <property type="entry name" value="INNER MEMBRANE PROTEIN YHJD"/>
    <property type="match status" value="1"/>
</dbReference>
<organism evidence="8 9">
    <name type="scientific">Pontibacter toksunensis</name>
    <dbReference type="NCBI Taxonomy" id="1332631"/>
    <lineage>
        <taxon>Bacteria</taxon>
        <taxon>Pseudomonadati</taxon>
        <taxon>Bacteroidota</taxon>
        <taxon>Cytophagia</taxon>
        <taxon>Cytophagales</taxon>
        <taxon>Hymenobacteraceae</taxon>
        <taxon>Pontibacter</taxon>
    </lineage>
</organism>
<evidence type="ECO:0000313" key="9">
    <source>
        <dbReference type="Proteomes" id="UP001597641"/>
    </source>
</evidence>